<reference evidence="8 9" key="1">
    <citation type="submission" date="2017-02" db="EMBL/GenBank/DDBJ databases">
        <title>Draft genome sequence of Moraxella pluranimalium CCUG 54913T type strain.</title>
        <authorList>
            <person name="Salva-Serra F."/>
            <person name="Engstrom-Jakobsson H."/>
            <person name="Thorell K."/>
            <person name="Jaen-Luchoro D."/>
            <person name="Gonzales-Siles L."/>
            <person name="Karlsson R."/>
            <person name="Yazdan S."/>
            <person name="Boulund F."/>
            <person name="Johnning A."/>
            <person name="Engstrand L."/>
            <person name="Kristiansson E."/>
            <person name="Moore E."/>
        </authorList>
    </citation>
    <scope>NUCLEOTIDE SEQUENCE [LARGE SCALE GENOMIC DNA]</scope>
    <source>
        <strain evidence="8 9">CCUG 54913</strain>
    </source>
</reference>
<gene>
    <name evidence="8" type="ORF">B0680_02910</name>
</gene>
<feature type="transmembrane region" description="Helical" evidence="7">
    <location>
        <begin position="143"/>
        <end position="163"/>
    </location>
</feature>
<evidence type="ECO:0000313" key="9">
    <source>
        <dbReference type="Proteomes" id="UP000189800"/>
    </source>
</evidence>
<feature type="transmembrane region" description="Helical" evidence="7">
    <location>
        <begin position="43"/>
        <end position="64"/>
    </location>
</feature>
<evidence type="ECO:0000313" key="8">
    <source>
        <dbReference type="EMBL" id="OOS25777.1"/>
    </source>
</evidence>
<keyword evidence="6 7" id="KW-0472">Membrane</keyword>
<sequence>MTIQLFLFFAISTLLVSATPGSNMLFAFQCGLNYGIKKTLWAMAGLMLGLLILLGASLFGLSLISQYPLILDTVKVLGAAYLAYLGVQSWFSRGSSFGGGVQMSGSQWALFRTGIWVSLSNPKAILFFAAFFPKFINFSVPLLPQYVILVIGFYIIETFWQFVYALSGQKLANWLGYGNRLLWLNRLCGAVFVIIAVALVWEVMV</sequence>
<dbReference type="RefSeq" id="WP_078253537.1">
    <property type="nucleotide sequence ID" value="NZ_MUYU01000006.1"/>
</dbReference>
<dbReference type="Pfam" id="PF01810">
    <property type="entry name" value="LysE"/>
    <property type="match status" value="1"/>
</dbReference>
<keyword evidence="4 7" id="KW-0812">Transmembrane</keyword>
<comment type="similarity">
    <text evidence="2">Belongs to the Rht family.</text>
</comment>
<evidence type="ECO:0000256" key="3">
    <source>
        <dbReference type="ARBA" id="ARBA00022475"/>
    </source>
</evidence>
<dbReference type="PANTHER" id="PTHR30086">
    <property type="entry name" value="ARGININE EXPORTER PROTEIN ARGO"/>
    <property type="match status" value="1"/>
</dbReference>
<comment type="subcellular location">
    <subcellularLocation>
        <location evidence="1">Cell membrane</location>
        <topology evidence="1">Multi-pass membrane protein</topology>
    </subcellularLocation>
</comment>
<protein>
    <submittedName>
        <fullName evidence="8">Threonine transporter RhtB</fullName>
    </submittedName>
</protein>
<evidence type="ECO:0000256" key="1">
    <source>
        <dbReference type="ARBA" id="ARBA00004651"/>
    </source>
</evidence>
<comment type="caution">
    <text evidence="8">The sequence shown here is derived from an EMBL/GenBank/DDBJ whole genome shotgun (WGS) entry which is preliminary data.</text>
</comment>
<dbReference type="GO" id="GO:0042970">
    <property type="term" value="F:homoserine transmembrane transporter activity"/>
    <property type="evidence" value="ECO:0007669"/>
    <property type="project" value="TreeGrafter"/>
</dbReference>
<dbReference type="Proteomes" id="UP000189800">
    <property type="component" value="Unassembled WGS sequence"/>
</dbReference>
<dbReference type="EMBL" id="MUYU01000006">
    <property type="protein sequence ID" value="OOS25777.1"/>
    <property type="molecule type" value="Genomic_DNA"/>
</dbReference>
<feature type="transmembrane region" description="Helical" evidence="7">
    <location>
        <begin position="183"/>
        <end position="201"/>
    </location>
</feature>
<keyword evidence="5 7" id="KW-1133">Transmembrane helix</keyword>
<evidence type="ECO:0000256" key="2">
    <source>
        <dbReference type="ARBA" id="ARBA00007928"/>
    </source>
</evidence>
<name>A0A1T0CTX5_9GAMM</name>
<accession>A0A1T0CTX5</accession>
<keyword evidence="3" id="KW-1003">Cell membrane</keyword>
<feature type="transmembrane region" description="Helical" evidence="7">
    <location>
        <begin position="113"/>
        <end position="131"/>
    </location>
</feature>
<dbReference type="InterPro" id="IPR001123">
    <property type="entry name" value="LeuE-type"/>
</dbReference>
<dbReference type="PIRSF" id="PIRSF006324">
    <property type="entry name" value="LeuE"/>
    <property type="match status" value="1"/>
</dbReference>
<proteinExistence type="inferred from homology"/>
<dbReference type="AlphaFoldDB" id="A0A1T0CTX5"/>
<dbReference type="STRING" id="470453.B0680_02910"/>
<evidence type="ECO:0000256" key="4">
    <source>
        <dbReference type="ARBA" id="ARBA00022692"/>
    </source>
</evidence>
<evidence type="ECO:0000256" key="5">
    <source>
        <dbReference type="ARBA" id="ARBA00022989"/>
    </source>
</evidence>
<dbReference type="PANTHER" id="PTHR30086:SF14">
    <property type="entry name" value="HOMOSERINE_HOMOSERINE LACTONE EFFLUX PROTEIN"/>
    <property type="match status" value="1"/>
</dbReference>
<organism evidence="8 9">
    <name type="scientific">Moraxella pluranimalium</name>
    <dbReference type="NCBI Taxonomy" id="470453"/>
    <lineage>
        <taxon>Bacteria</taxon>
        <taxon>Pseudomonadati</taxon>
        <taxon>Pseudomonadota</taxon>
        <taxon>Gammaproteobacteria</taxon>
        <taxon>Moraxellales</taxon>
        <taxon>Moraxellaceae</taxon>
        <taxon>Moraxella</taxon>
    </lineage>
</organism>
<dbReference type="GO" id="GO:0005886">
    <property type="term" value="C:plasma membrane"/>
    <property type="evidence" value="ECO:0007669"/>
    <property type="project" value="UniProtKB-SubCell"/>
</dbReference>
<evidence type="ECO:0000256" key="6">
    <source>
        <dbReference type="ARBA" id="ARBA00023136"/>
    </source>
</evidence>
<keyword evidence="9" id="KW-1185">Reference proteome</keyword>
<evidence type="ECO:0000256" key="7">
    <source>
        <dbReference type="SAM" id="Phobius"/>
    </source>
</evidence>
<dbReference type="OrthoDB" id="9804822at2"/>